<dbReference type="InterPro" id="IPR001708">
    <property type="entry name" value="YidC/ALB3/OXA1/COX18"/>
</dbReference>
<keyword evidence="5" id="KW-0809">Transit peptide</keyword>
<keyword evidence="8 11" id="KW-0472">Membrane</keyword>
<organism evidence="13 14">
    <name type="scientific">Candida albicans P78048</name>
    <dbReference type="NCBI Taxonomy" id="1094989"/>
    <lineage>
        <taxon>Eukaryota</taxon>
        <taxon>Fungi</taxon>
        <taxon>Dikarya</taxon>
        <taxon>Ascomycota</taxon>
        <taxon>Saccharomycotina</taxon>
        <taxon>Pichiomycetes</taxon>
        <taxon>Debaryomycetaceae</taxon>
        <taxon>Candida/Lodderomyces clade</taxon>
        <taxon>Candida</taxon>
    </lineage>
</organism>
<evidence type="ECO:0000256" key="3">
    <source>
        <dbReference type="ARBA" id="ARBA00022692"/>
    </source>
</evidence>
<keyword evidence="3 9" id="KW-0812">Transmembrane</keyword>
<evidence type="ECO:0000256" key="4">
    <source>
        <dbReference type="ARBA" id="ARBA00022792"/>
    </source>
</evidence>
<feature type="domain" description="Membrane insertase YidC/Oxa/ALB C-terminal" evidence="12">
    <location>
        <begin position="112"/>
        <end position="299"/>
    </location>
</feature>
<dbReference type="Proteomes" id="UP000030161">
    <property type="component" value="Unassembled WGS sequence"/>
</dbReference>
<gene>
    <name evidence="13" type="ORF">MG3_05123</name>
</gene>
<dbReference type="GO" id="GO:0032977">
    <property type="term" value="F:membrane insertase activity"/>
    <property type="evidence" value="ECO:0007669"/>
    <property type="project" value="InterPro"/>
</dbReference>
<evidence type="ECO:0000313" key="13">
    <source>
        <dbReference type="EMBL" id="KGR05128.1"/>
    </source>
</evidence>
<keyword evidence="7" id="KW-0496">Mitochondrion</keyword>
<name>A0AB34PM24_CANAX</name>
<comment type="similarity">
    <text evidence="2 9">Belongs to the OXA1/ALB3/YidC family.</text>
</comment>
<feature type="transmembrane region" description="Helical" evidence="11">
    <location>
        <begin position="268"/>
        <end position="287"/>
    </location>
</feature>
<dbReference type="CDD" id="cd20069">
    <property type="entry name" value="5TM_Oxa1-like"/>
    <property type="match status" value="1"/>
</dbReference>
<dbReference type="AlphaFoldDB" id="A0AB34PM24"/>
<evidence type="ECO:0000256" key="2">
    <source>
        <dbReference type="ARBA" id="ARBA00009877"/>
    </source>
</evidence>
<evidence type="ECO:0000313" key="14">
    <source>
        <dbReference type="Proteomes" id="UP000030161"/>
    </source>
</evidence>
<dbReference type="SMR" id="A0AB34PM24"/>
<dbReference type="InterPro" id="IPR028055">
    <property type="entry name" value="YidC/Oxa/ALB_C"/>
</dbReference>
<feature type="compositionally biased region" description="Basic and acidic residues" evidence="10">
    <location>
        <begin position="340"/>
        <end position="365"/>
    </location>
</feature>
<evidence type="ECO:0000256" key="10">
    <source>
        <dbReference type="SAM" id="MobiDB-lite"/>
    </source>
</evidence>
<comment type="caution">
    <text evidence="13">The sequence shown here is derived from an EMBL/GenBank/DDBJ whole genome shotgun (WGS) entry which is preliminary data.</text>
</comment>
<dbReference type="EMBL" id="AJIX01000040">
    <property type="protein sequence ID" value="KGR05128.1"/>
    <property type="molecule type" value="Genomic_DNA"/>
</dbReference>
<dbReference type="PANTHER" id="PTHR12428:SF66">
    <property type="entry name" value="MITOCHONDRIAL INNER MEMBRANE PROTEIN OXA1L"/>
    <property type="match status" value="1"/>
</dbReference>
<dbReference type="GO" id="GO:0032979">
    <property type="term" value="P:protein insertion into mitochondrial inner membrane from matrix"/>
    <property type="evidence" value="ECO:0007669"/>
    <property type="project" value="TreeGrafter"/>
</dbReference>
<reference evidence="13 14" key="1">
    <citation type="submission" date="2013-12" db="EMBL/GenBank/DDBJ databases">
        <title>The Genome Sequence of Candida albicans P78048.</title>
        <authorList>
            <consortium name="The Broad Institute Genome Sequencing Platform"/>
            <consortium name="The Broad Institute Genome Sequencing Center for Infectious Disease"/>
            <person name="Cuomo C."/>
            <person name="Bennett R."/>
            <person name="Hirakawa M."/>
            <person name="Noverr M."/>
            <person name="Mitchell A."/>
            <person name="Young S.K."/>
            <person name="Zeng Q."/>
            <person name="Gargeya S."/>
            <person name="Fitzgerald M."/>
            <person name="Abouelleil A."/>
            <person name="Alvarado L."/>
            <person name="Berlin A.M."/>
            <person name="Chapman S.B."/>
            <person name="Dewar J."/>
            <person name="Goldberg J."/>
            <person name="Griggs A."/>
            <person name="Gujja S."/>
            <person name="Hansen M."/>
            <person name="Howarth C."/>
            <person name="Imamovic A."/>
            <person name="Larimer J."/>
            <person name="McCowan C."/>
            <person name="Murphy C."/>
            <person name="Pearson M."/>
            <person name="Priest M."/>
            <person name="Roberts A."/>
            <person name="Saif S."/>
            <person name="Shea T."/>
            <person name="Sykes S."/>
            <person name="Wortman J."/>
            <person name="Nusbaum C."/>
            <person name="Birren B."/>
        </authorList>
    </citation>
    <scope>NUCLEOTIDE SEQUENCE [LARGE SCALE GENOMIC DNA]</scope>
    <source>
        <strain evidence="13 14">P78048</strain>
    </source>
</reference>
<protein>
    <submittedName>
        <fullName evidence="13">YidC/Oxa1 family membrane protein insertase</fullName>
    </submittedName>
</protein>
<dbReference type="NCBIfam" id="TIGR03592">
    <property type="entry name" value="yidC_oxa1_cterm"/>
    <property type="match status" value="1"/>
</dbReference>
<feature type="region of interest" description="Disordered" evidence="10">
    <location>
        <begin position="340"/>
        <end position="374"/>
    </location>
</feature>
<accession>A0AB34PM24</accession>
<evidence type="ECO:0000256" key="7">
    <source>
        <dbReference type="ARBA" id="ARBA00023128"/>
    </source>
</evidence>
<dbReference type="Pfam" id="PF02096">
    <property type="entry name" value="60KD_IMP"/>
    <property type="match status" value="1"/>
</dbReference>
<comment type="subcellular location">
    <subcellularLocation>
        <location evidence="9">Membrane</location>
        <topology evidence="9">Multi-pass membrane protein</topology>
    </subcellularLocation>
    <subcellularLocation>
        <location evidence="1">Mitochondrion inner membrane</location>
        <topology evidence="1">Multi-pass membrane protein</topology>
    </subcellularLocation>
</comment>
<sequence>MLRLGLTRSFRATSASLKTVRVGIPSNIATRSPLIYSSIRFNSSTTTSGTEIQDKLTSFDDTTTSAILENVTNLHSDQLGYLQSIGLAQGWGPTSLIERLLEVTHVYTGLPWWGTIVVATIAVRLVLFPLYVRASSNATKMSKIKPQIDELLQQIKTGDTVDQMRAMEKRRLIMKENGVSTLATLFPAVQLPLAYGFFQALRKMANHNVEGFSDQGYAWFQNLIEVDPYLGLQAISAAAIIAVVRVGGETGQHAMAAGMKKVMTVVPIASIFITKGFASAIILYFAVNSIFSLIQSSLFKSSWFRKIAGMPPKLSLAEMQANNPKANQSIKDMVSKFVDDSKEKSIKQARETNKKLEATQRRKDSVNQGFIKRH</sequence>
<keyword evidence="6 11" id="KW-1133">Transmembrane helix</keyword>
<evidence type="ECO:0000256" key="9">
    <source>
        <dbReference type="RuleBase" id="RU003945"/>
    </source>
</evidence>
<proteinExistence type="inferred from homology"/>
<evidence type="ECO:0000256" key="1">
    <source>
        <dbReference type="ARBA" id="ARBA00004448"/>
    </source>
</evidence>
<evidence type="ECO:0000256" key="8">
    <source>
        <dbReference type="ARBA" id="ARBA00023136"/>
    </source>
</evidence>
<evidence type="ECO:0000256" key="5">
    <source>
        <dbReference type="ARBA" id="ARBA00022946"/>
    </source>
</evidence>
<evidence type="ECO:0000259" key="12">
    <source>
        <dbReference type="Pfam" id="PF02096"/>
    </source>
</evidence>
<feature type="transmembrane region" description="Helical" evidence="11">
    <location>
        <begin position="229"/>
        <end position="247"/>
    </location>
</feature>
<feature type="transmembrane region" description="Helical" evidence="11">
    <location>
        <begin position="110"/>
        <end position="132"/>
    </location>
</feature>
<dbReference type="PANTHER" id="PTHR12428">
    <property type="entry name" value="OXA1"/>
    <property type="match status" value="1"/>
</dbReference>
<evidence type="ECO:0000256" key="6">
    <source>
        <dbReference type="ARBA" id="ARBA00022989"/>
    </source>
</evidence>
<keyword evidence="4" id="KW-0999">Mitochondrion inner membrane</keyword>
<feature type="transmembrane region" description="Helical" evidence="11">
    <location>
        <begin position="179"/>
        <end position="198"/>
    </location>
</feature>
<dbReference type="GO" id="GO:0005743">
    <property type="term" value="C:mitochondrial inner membrane"/>
    <property type="evidence" value="ECO:0007669"/>
    <property type="project" value="UniProtKB-SubCell"/>
</dbReference>
<evidence type="ECO:0000256" key="11">
    <source>
        <dbReference type="SAM" id="Phobius"/>
    </source>
</evidence>